<feature type="transmembrane region" description="Helical" evidence="7">
    <location>
        <begin position="242"/>
        <end position="267"/>
    </location>
</feature>
<evidence type="ECO:0000259" key="8">
    <source>
        <dbReference type="Pfam" id="PF02687"/>
    </source>
</evidence>
<feature type="transmembrane region" description="Helical" evidence="7">
    <location>
        <begin position="480"/>
        <end position="500"/>
    </location>
</feature>
<feature type="transmembrane region" description="Helical" evidence="7">
    <location>
        <begin position="390"/>
        <end position="409"/>
    </location>
</feature>
<evidence type="ECO:0000313" key="10">
    <source>
        <dbReference type="Proteomes" id="UP000179935"/>
    </source>
</evidence>
<dbReference type="InterPro" id="IPR003838">
    <property type="entry name" value="ABC3_permease_C"/>
</dbReference>
<keyword evidence="5 7" id="KW-0472">Membrane</keyword>
<dbReference type="InterPro" id="IPR050250">
    <property type="entry name" value="Macrolide_Exporter_MacB"/>
</dbReference>
<dbReference type="Proteomes" id="UP000179935">
    <property type="component" value="Unassembled WGS sequence"/>
</dbReference>
<dbReference type="PANTHER" id="PTHR30572:SF4">
    <property type="entry name" value="ABC TRANSPORTER PERMEASE YTRF"/>
    <property type="match status" value="1"/>
</dbReference>
<keyword evidence="4 7" id="KW-1133">Transmembrane helix</keyword>
<feature type="transmembrane region" description="Helical" evidence="7">
    <location>
        <begin position="336"/>
        <end position="363"/>
    </location>
</feature>
<gene>
    <name evidence="9" type="ORF">BIV24_08555</name>
</gene>
<feature type="transmembrane region" description="Helical" evidence="7">
    <location>
        <begin position="421"/>
        <end position="443"/>
    </location>
</feature>
<keyword evidence="10" id="KW-1185">Reference proteome</keyword>
<proteinExistence type="inferred from homology"/>
<name>A0A1S2PPA4_9ACTN</name>
<dbReference type="Pfam" id="PF02687">
    <property type="entry name" value="FtsX"/>
    <property type="match status" value="2"/>
</dbReference>
<dbReference type="AlphaFoldDB" id="A0A1S2PPA4"/>
<organism evidence="9 10">
    <name type="scientific">Streptomyces colonosanans</name>
    <dbReference type="NCBI Taxonomy" id="1428652"/>
    <lineage>
        <taxon>Bacteria</taxon>
        <taxon>Bacillati</taxon>
        <taxon>Actinomycetota</taxon>
        <taxon>Actinomycetes</taxon>
        <taxon>Kitasatosporales</taxon>
        <taxon>Streptomycetaceae</taxon>
        <taxon>Streptomyces</taxon>
    </lineage>
</organism>
<evidence type="ECO:0000256" key="2">
    <source>
        <dbReference type="ARBA" id="ARBA00022475"/>
    </source>
</evidence>
<keyword evidence="2" id="KW-1003">Cell membrane</keyword>
<keyword evidence="3 7" id="KW-0812">Transmembrane</keyword>
<feature type="transmembrane region" description="Helical" evidence="7">
    <location>
        <begin position="12"/>
        <end position="37"/>
    </location>
</feature>
<reference evidence="9 10" key="1">
    <citation type="submission" date="2016-10" db="EMBL/GenBank/DDBJ databases">
        <title>Genome sequence of Streptomyces sp. MUSC 93.</title>
        <authorList>
            <person name="Lee L.-H."/>
            <person name="Ser H.-L."/>
            <person name="Law J.W.-F."/>
        </authorList>
    </citation>
    <scope>NUCLEOTIDE SEQUENCE [LARGE SCALE GENOMIC DNA]</scope>
    <source>
        <strain evidence="9 10">MUSC 93</strain>
    </source>
</reference>
<dbReference type="EMBL" id="MLYP01000022">
    <property type="protein sequence ID" value="OIJ95639.1"/>
    <property type="molecule type" value="Genomic_DNA"/>
</dbReference>
<evidence type="ECO:0000313" key="9">
    <source>
        <dbReference type="EMBL" id="OIJ95639.1"/>
    </source>
</evidence>
<accession>A0A1S2PPA4</accession>
<protein>
    <submittedName>
        <fullName evidence="9">ABC transporter permease</fullName>
    </submittedName>
</protein>
<dbReference type="GO" id="GO:0022857">
    <property type="term" value="F:transmembrane transporter activity"/>
    <property type="evidence" value="ECO:0007669"/>
    <property type="project" value="TreeGrafter"/>
</dbReference>
<evidence type="ECO:0000256" key="5">
    <source>
        <dbReference type="ARBA" id="ARBA00023136"/>
    </source>
</evidence>
<feature type="transmembrane region" description="Helical" evidence="7">
    <location>
        <begin position="704"/>
        <end position="723"/>
    </location>
</feature>
<dbReference type="PANTHER" id="PTHR30572">
    <property type="entry name" value="MEMBRANE COMPONENT OF TRANSPORTER-RELATED"/>
    <property type="match status" value="1"/>
</dbReference>
<evidence type="ECO:0000256" key="3">
    <source>
        <dbReference type="ARBA" id="ARBA00022692"/>
    </source>
</evidence>
<evidence type="ECO:0000256" key="4">
    <source>
        <dbReference type="ARBA" id="ARBA00022989"/>
    </source>
</evidence>
<comment type="similarity">
    <text evidence="6">Belongs to the ABC-4 integral membrane protein family.</text>
</comment>
<feature type="domain" description="ABC3 transporter permease C-terminal" evidence="8">
    <location>
        <begin position="704"/>
        <end position="818"/>
    </location>
</feature>
<feature type="transmembrane region" description="Helical" evidence="7">
    <location>
        <begin position="294"/>
        <end position="316"/>
    </location>
</feature>
<feature type="transmembrane region" description="Helical" evidence="7">
    <location>
        <begin position="744"/>
        <end position="769"/>
    </location>
</feature>
<evidence type="ECO:0000256" key="7">
    <source>
        <dbReference type="SAM" id="Phobius"/>
    </source>
</evidence>
<dbReference type="STRING" id="1428652.BIV24_08555"/>
<evidence type="ECO:0000256" key="6">
    <source>
        <dbReference type="ARBA" id="ARBA00038076"/>
    </source>
</evidence>
<dbReference type="GO" id="GO:0005886">
    <property type="term" value="C:plasma membrane"/>
    <property type="evidence" value="ECO:0007669"/>
    <property type="project" value="UniProtKB-SubCell"/>
</dbReference>
<evidence type="ECO:0000256" key="1">
    <source>
        <dbReference type="ARBA" id="ARBA00004651"/>
    </source>
</evidence>
<feature type="transmembrane region" description="Helical" evidence="7">
    <location>
        <begin position="789"/>
        <end position="811"/>
    </location>
</feature>
<comment type="subcellular location">
    <subcellularLocation>
        <location evidence="1">Cell membrane</location>
        <topology evidence="1">Multi-pass membrane protein</topology>
    </subcellularLocation>
</comment>
<feature type="domain" description="ABC3 transporter permease C-terminal" evidence="8">
    <location>
        <begin position="246"/>
        <end position="370"/>
    </location>
</feature>
<sequence length="829" mass="87515">MLAVAFQTLRGRWVSFLGTVVALVLGVAQVAAMGLLLTTTLDLPDRPVERFADAPAVVMPSDSAWNPAHHDLGVRSLPQAKGVSQDLLRKVSGTGGTVVDRAFYAQLEGGSKDQVGHPWPVARFGGYTLRDGRAPASDREIVVASGQARTGDTVTVLTAAGVGSYTVSGTVTPVDWEDAVFFTDAEAARLAPRIEALVALGAIDKVREAVGEDAEVLTGQDRHKADASEDRDREALDNTITLVPVMASVAGTTAVFVVASTFAFAVIQRRREVALLRTVGATPRQVRRIIRNEALLVSGFASVVGTVLGLFGAQLLADMLIGMGVSPPWFRIEPSLHWTVLAPLAAAFLVGVLVALCGVTVAARRASNIRPVEALREAAVDDSGMTPGRLLLGAIGLVCGAGLTAWIALGDPAMVLSPSAYALSLLVPVLAAAVLAPLAVGPFTRLLMWPLRRFSGPIAMLVRESVLTSRRRTASTAAPILLTVGLTFSLLAATDALGAARENGLQNQVRSEYALAPDGTSGISPQVVEKVSRIDGVQVAAPILTTIYTHDEDRLEVNDGLVVDSAALKRMMDLKVVDGSLDALDDNSTVLADLWGMKVGSTLKVLMADGEEANLRIAATYRALRGEDVAYLPQRFAKTAVYARDGLAPRAYISLESGTDRTAATTAIRQAVAGTGARLITRDQLVASESAYARHLTEVRQRSITVIVVMFCFIAILNTLLMATADRRRDLAVLRMAGATPKQVMRFFIAESLLVTAIGVALALIATALNLTGLWSALHQLFGTAPITVPYAVITGITVMSTLLAVTGTVLPVSAALRARTVQLVGTRE</sequence>
<comment type="caution">
    <text evidence="9">The sequence shown here is derived from an EMBL/GenBank/DDBJ whole genome shotgun (WGS) entry which is preliminary data.</text>
</comment>